<dbReference type="InterPro" id="IPR025966">
    <property type="entry name" value="OppC_N"/>
</dbReference>
<dbReference type="GO" id="GO:0055085">
    <property type="term" value="P:transmembrane transport"/>
    <property type="evidence" value="ECO:0007669"/>
    <property type="project" value="InterPro"/>
</dbReference>
<keyword evidence="6 7" id="KW-0472">Membrane</keyword>
<evidence type="ECO:0000256" key="5">
    <source>
        <dbReference type="ARBA" id="ARBA00022989"/>
    </source>
</evidence>
<accession>A0A9E2KDL5</accession>
<comment type="subcellular location">
    <subcellularLocation>
        <location evidence="1 7">Cell membrane</location>
        <topology evidence="1 7">Multi-pass membrane protein</topology>
    </subcellularLocation>
</comment>
<sequence>MNKGSEWELLDSAEKSAQVIARPSHTYWQDAWRMLRKNVLAMIGLFTIIAIALCAIFLPMFSSVSYSDQQQGFGNIPPRIALTSLGDGSYVYVHSEYKLIEVSENGEILSAPEPIEKNDIKSFKTYEINGKEVTLDYSNAKYAKKNGGAKYKILVDGQEVDITPVKTVWNKTNLLGTDGLGRDVLIRVLYGARISLTVGLVASVVNLIIGIIYGGISGYEGGRIDSIMMRIVDIINSVPSLLIVILLMVVYKPGLQTIIITIGLIYWVGMARLVRGQVLSLKEQEFVLAARTIGVSKFKIIMRHLIPNAMGPIIVSLTMSIPSAIFTESFLSFIGLGVSAPQASWGTLANDALGGIRSYPYQLIAPAVAIAITMFAFNFLGDGLRDALDPRLRK</sequence>
<dbReference type="PROSITE" id="PS50928">
    <property type="entry name" value="ABC_TM1"/>
    <property type="match status" value="1"/>
</dbReference>
<keyword evidence="4 7" id="KW-0812">Transmembrane</keyword>
<evidence type="ECO:0000259" key="8">
    <source>
        <dbReference type="PROSITE" id="PS50928"/>
    </source>
</evidence>
<feature type="transmembrane region" description="Helical" evidence="7">
    <location>
        <begin position="231"/>
        <end position="251"/>
    </location>
</feature>
<feature type="transmembrane region" description="Helical" evidence="7">
    <location>
        <begin position="257"/>
        <end position="274"/>
    </location>
</feature>
<proteinExistence type="inferred from homology"/>
<dbReference type="InterPro" id="IPR050366">
    <property type="entry name" value="BP-dependent_transpt_permease"/>
</dbReference>
<dbReference type="Pfam" id="PF00528">
    <property type="entry name" value="BPD_transp_1"/>
    <property type="match status" value="1"/>
</dbReference>
<dbReference type="InterPro" id="IPR035906">
    <property type="entry name" value="MetI-like_sf"/>
</dbReference>
<feature type="transmembrane region" description="Helical" evidence="7">
    <location>
        <begin position="194"/>
        <end position="219"/>
    </location>
</feature>
<comment type="similarity">
    <text evidence="7">Belongs to the binding-protein-dependent transport system permease family.</text>
</comment>
<name>A0A9E2KDL5_9FIRM</name>
<feature type="transmembrane region" description="Helical" evidence="7">
    <location>
        <begin position="305"/>
        <end position="326"/>
    </location>
</feature>
<dbReference type="EMBL" id="JAHLFQ010000194">
    <property type="protein sequence ID" value="MBU3804741.1"/>
    <property type="molecule type" value="Genomic_DNA"/>
</dbReference>
<protein>
    <submittedName>
        <fullName evidence="9">ABC transporter permease</fullName>
    </submittedName>
</protein>
<evidence type="ECO:0000256" key="7">
    <source>
        <dbReference type="RuleBase" id="RU363032"/>
    </source>
</evidence>
<gene>
    <name evidence="9" type="ORF">H9872_08285</name>
</gene>
<dbReference type="InterPro" id="IPR000515">
    <property type="entry name" value="MetI-like"/>
</dbReference>
<evidence type="ECO:0000313" key="9">
    <source>
        <dbReference type="EMBL" id="MBU3804741.1"/>
    </source>
</evidence>
<evidence type="ECO:0000256" key="4">
    <source>
        <dbReference type="ARBA" id="ARBA00022692"/>
    </source>
</evidence>
<dbReference type="Proteomes" id="UP000824229">
    <property type="component" value="Unassembled WGS sequence"/>
</dbReference>
<evidence type="ECO:0000256" key="6">
    <source>
        <dbReference type="ARBA" id="ARBA00023136"/>
    </source>
</evidence>
<dbReference type="SUPFAM" id="SSF161098">
    <property type="entry name" value="MetI-like"/>
    <property type="match status" value="1"/>
</dbReference>
<dbReference type="CDD" id="cd06261">
    <property type="entry name" value="TM_PBP2"/>
    <property type="match status" value="1"/>
</dbReference>
<evidence type="ECO:0000256" key="2">
    <source>
        <dbReference type="ARBA" id="ARBA00022448"/>
    </source>
</evidence>
<keyword evidence="2 7" id="KW-0813">Transport</keyword>
<keyword evidence="5 7" id="KW-1133">Transmembrane helix</keyword>
<evidence type="ECO:0000256" key="3">
    <source>
        <dbReference type="ARBA" id="ARBA00022475"/>
    </source>
</evidence>
<reference evidence="9" key="2">
    <citation type="submission" date="2021-04" db="EMBL/GenBank/DDBJ databases">
        <authorList>
            <person name="Gilroy R."/>
        </authorList>
    </citation>
    <scope>NUCLEOTIDE SEQUENCE</scope>
    <source>
        <strain evidence="9">B5-657</strain>
    </source>
</reference>
<dbReference type="PANTHER" id="PTHR43386">
    <property type="entry name" value="OLIGOPEPTIDE TRANSPORT SYSTEM PERMEASE PROTEIN APPC"/>
    <property type="match status" value="1"/>
</dbReference>
<evidence type="ECO:0000313" key="10">
    <source>
        <dbReference type="Proteomes" id="UP000824229"/>
    </source>
</evidence>
<dbReference type="Pfam" id="PF12911">
    <property type="entry name" value="OppC_N"/>
    <property type="match status" value="1"/>
</dbReference>
<keyword evidence="3" id="KW-1003">Cell membrane</keyword>
<evidence type="ECO:0000256" key="1">
    <source>
        <dbReference type="ARBA" id="ARBA00004651"/>
    </source>
</evidence>
<comment type="caution">
    <text evidence="9">The sequence shown here is derived from an EMBL/GenBank/DDBJ whole genome shotgun (WGS) entry which is preliminary data.</text>
</comment>
<feature type="transmembrane region" description="Helical" evidence="7">
    <location>
        <begin position="363"/>
        <end position="384"/>
    </location>
</feature>
<dbReference type="PANTHER" id="PTHR43386:SF22">
    <property type="entry name" value="OLIGOPEPTIDE TRANSPORT SYSTEM PERMEASE PROTEIN OPPC"/>
    <property type="match status" value="1"/>
</dbReference>
<organism evidence="9 10">
    <name type="scientific">Candidatus Cellulosilyticum pullistercoris</name>
    <dbReference type="NCBI Taxonomy" id="2838521"/>
    <lineage>
        <taxon>Bacteria</taxon>
        <taxon>Bacillati</taxon>
        <taxon>Bacillota</taxon>
        <taxon>Clostridia</taxon>
        <taxon>Lachnospirales</taxon>
        <taxon>Cellulosilyticaceae</taxon>
        <taxon>Cellulosilyticum</taxon>
    </lineage>
</organism>
<dbReference type="AlphaFoldDB" id="A0A9E2KDL5"/>
<feature type="domain" description="ABC transmembrane type-1" evidence="8">
    <location>
        <begin position="192"/>
        <end position="381"/>
    </location>
</feature>
<dbReference type="GO" id="GO:0005886">
    <property type="term" value="C:plasma membrane"/>
    <property type="evidence" value="ECO:0007669"/>
    <property type="project" value="UniProtKB-SubCell"/>
</dbReference>
<dbReference type="Gene3D" id="1.10.3720.10">
    <property type="entry name" value="MetI-like"/>
    <property type="match status" value="1"/>
</dbReference>
<feature type="transmembrane region" description="Helical" evidence="7">
    <location>
        <begin position="39"/>
        <end position="61"/>
    </location>
</feature>
<reference evidence="9" key="1">
    <citation type="journal article" date="2021" name="PeerJ">
        <title>Extensive microbial diversity within the chicken gut microbiome revealed by metagenomics and culture.</title>
        <authorList>
            <person name="Gilroy R."/>
            <person name="Ravi A."/>
            <person name="Getino M."/>
            <person name="Pursley I."/>
            <person name="Horton D.L."/>
            <person name="Alikhan N.F."/>
            <person name="Baker D."/>
            <person name="Gharbi K."/>
            <person name="Hall N."/>
            <person name="Watson M."/>
            <person name="Adriaenssens E.M."/>
            <person name="Foster-Nyarko E."/>
            <person name="Jarju S."/>
            <person name="Secka A."/>
            <person name="Antonio M."/>
            <person name="Oren A."/>
            <person name="Chaudhuri R.R."/>
            <person name="La Ragione R."/>
            <person name="Hildebrand F."/>
            <person name="Pallen M.J."/>
        </authorList>
    </citation>
    <scope>NUCLEOTIDE SEQUENCE</scope>
    <source>
        <strain evidence="9">B5-657</strain>
    </source>
</reference>